<dbReference type="EMBL" id="MFQA01000002">
    <property type="protein sequence ID" value="OGH69390.1"/>
    <property type="molecule type" value="Genomic_DNA"/>
</dbReference>
<keyword evidence="2" id="KW-0328">Glycosyltransferase</keyword>
<dbReference type="PANTHER" id="PTHR43179:SF12">
    <property type="entry name" value="GALACTOFURANOSYLTRANSFERASE GLFT2"/>
    <property type="match status" value="1"/>
</dbReference>
<dbReference type="InterPro" id="IPR001173">
    <property type="entry name" value="Glyco_trans_2-like"/>
</dbReference>
<accession>A0A1F6MCU2</accession>
<reference evidence="5 6" key="1">
    <citation type="journal article" date="2016" name="Nat. Commun.">
        <title>Thousands of microbial genomes shed light on interconnected biogeochemical processes in an aquifer system.</title>
        <authorList>
            <person name="Anantharaman K."/>
            <person name="Brown C.T."/>
            <person name="Hug L.A."/>
            <person name="Sharon I."/>
            <person name="Castelle C.J."/>
            <person name="Probst A.J."/>
            <person name="Thomas B.C."/>
            <person name="Singh A."/>
            <person name="Wilkins M.J."/>
            <person name="Karaoz U."/>
            <person name="Brodie E.L."/>
            <person name="Williams K.H."/>
            <person name="Hubbard S.S."/>
            <person name="Banfield J.F."/>
        </authorList>
    </citation>
    <scope>NUCLEOTIDE SEQUENCE [LARGE SCALE GENOMIC DNA]</scope>
</reference>
<dbReference type="Pfam" id="PF00535">
    <property type="entry name" value="Glycos_transf_2"/>
    <property type="match status" value="1"/>
</dbReference>
<gene>
    <name evidence="5" type="ORF">A3D53_00535</name>
</gene>
<dbReference type="AlphaFoldDB" id="A0A1F6MCU2"/>
<comment type="caution">
    <text evidence="5">The sequence shown here is derived from an EMBL/GenBank/DDBJ whole genome shotgun (WGS) entry which is preliminary data.</text>
</comment>
<proteinExistence type="inferred from homology"/>
<dbReference type="GO" id="GO:0016757">
    <property type="term" value="F:glycosyltransferase activity"/>
    <property type="evidence" value="ECO:0007669"/>
    <property type="project" value="UniProtKB-KW"/>
</dbReference>
<evidence type="ECO:0000313" key="6">
    <source>
        <dbReference type="Proteomes" id="UP000176413"/>
    </source>
</evidence>
<dbReference type="Gene3D" id="3.90.550.10">
    <property type="entry name" value="Spore Coat Polysaccharide Biosynthesis Protein SpsA, Chain A"/>
    <property type="match status" value="1"/>
</dbReference>
<dbReference type="CDD" id="cd04186">
    <property type="entry name" value="GT_2_like_c"/>
    <property type="match status" value="1"/>
</dbReference>
<evidence type="ECO:0000313" key="5">
    <source>
        <dbReference type="EMBL" id="OGH69390.1"/>
    </source>
</evidence>
<dbReference type="SUPFAM" id="SSF53448">
    <property type="entry name" value="Nucleotide-diphospho-sugar transferases"/>
    <property type="match status" value="1"/>
</dbReference>
<protein>
    <recommendedName>
        <fullName evidence="4">Glycosyltransferase 2-like domain-containing protein</fullName>
    </recommendedName>
</protein>
<sequence length="305" mass="35569">MEKAKLAIVILNWNGYEITKDCLDSLLKNEALFAWDIFVLDNGSKENEAERIRHQFRRVSRVRVLDSKVNLGFTDGNNRLLEEAAKYKQYDYYLLLNNDTEVSGNFIQQLMNAVGDRVGVFGPQVRYFEKQDMLQSIGGKINLWTGICRRLADKKFIKDIPEKSLEKEVDYIFGCAFIIAREVIEKIGKLRSDFFIYYEEVDYCVRAKKNGYVVRYLPVEAVYHKDSVSTRKLSGFHIYMMFRNRISFLKEHASRLQRLVSFLYLSAYLPYFTLVYGLREATFLVQGTIDGIIGKKGSPFAYRTF</sequence>
<name>A0A1F6MCU2_9BACT</name>
<evidence type="ECO:0000259" key="4">
    <source>
        <dbReference type="Pfam" id="PF00535"/>
    </source>
</evidence>
<evidence type="ECO:0000256" key="1">
    <source>
        <dbReference type="ARBA" id="ARBA00006739"/>
    </source>
</evidence>
<dbReference type="PANTHER" id="PTHR43179">
    <property type="entry name" value="RHAMNOSYLTRANSFERASE WBBL"/>
    <property type="match status" value="1"/>
</dbReference>
<feature type="domain" description="Glycosyltransferase 2-like" evidence="4">
    <location>
        <begin position="8"/>
        <end position="187"/>
    </location>
</feature>
<dbReference type="InterPro" id="IPR029044">
    <property type="entry name" value="Nucleotide-diphossugar_trans"/>
</dbReference>
<organism evidence="5 6">
    <name type="scientific">Candidatus Magasanikbacteria bacterium RIFCSPHIGHO2_02_FULL_45_10</name>
    <dbReference type="NCBI Taxonomy" id="1798679"/>
    <lineage>
        <taxon>Bacteria</taxon>
        <taxon>Candidatus Magasanikiibacteriota</taxon>
    </lineage>
</organism>
<comment type="similarity">
    <text evidence="1">Belongs to the glycosyltransferase 2 family.</text>
</comment>
<evidence type="ECO:0000256" key="3">
    <source>
        <dbReference type="ARBA" id="ARBA00022679"/>
    </source>
</evidence>
<evidence type="ECO:0000256" key="2">
    <source>
        <dbReference type="ARBA" id="ARBA00022676"/>
    </source>
</evidence>
<keyword evidence="3" id="KW-0808">Transferase</keyword>
<dbReference type="Proteomes" id="UP000176413">
    <property type="component" value="Unassembled WGS sequence"/>
</dbReference>